<gene>
    <name evidence="4" type="ORF">BDP27DRAFT_606412</name>
</gene>
<dbReference type="InterPro" id="IPR024571">
    <property type="entry name" value="ERAP1-like_C_dom"/>
</dbReference>
<dbReference type="GO" id="GO:0043171">
    <property type="term" value="P:peptide catabolic process"/>
    <property type="evidence" value="ECO:0007669"/>
    <property type="project" value="TreeGrafter"/>
</dbReference>
<feature type="domain" description="ERAP1-like C-terminal" evidence="3">
    <location>
        <begin position="165"/>
        <end position="475"/>
    </location>
</feature>
<reference evidence="4" key="1">
    <citation type="submission" date="2020-11" db="EMBL/GenBank/DDBJ databases">
        <authorList>
            <consortium name="DOE Joint Genome Institute"/>
            <person name="Ahrendt S."/>
            <person name="Riley R."/>
            <person name="Andreopoulos W."/>
            <person name="Labutti K."/>
            <person name="Pangilinan J."/>
            <person name="Ruiz-Duenas F.J."/>
            <person name="Barrasa J.M."/>
            <person name="Sanchez-Garcia M."/>
            <person name="Camarero S."/>
            <person name="Miyauchi S."/>
            <person name="Serrano A."/>
            <person name="Linde D."/>
            <person name="Babiker R."/>
            <person name="Drula E."/>
            <person name="Ayuso-Fernandez I."/>
            <person name="Pacheco R."/>
            <person name="Padilla G."/>
            <person name="Ferreira P."/>
            <person name="Barriuso J."/>
            <person name="Kellner H."/>
            <person name="Castanera R."/>
            <person name="Alfaro M."/>
            <person name="Ramirez L."/>
            <person name="Pisabarro A.G."/>
            <person name="Kuo A."/>
            <person name="Tritt A."/>
            <person name="Lipzen A."/>
            <person name="He G."/>
            <person name="Yan M."/>
            <person name="Ng V."/>
            <person name="Cullen D."/>
            <person name="Martin F."/>
            <person name="Rosso M.-N."/>
            <person name="Henrissat B."/>
            <person name="Hibbett D."/>
            <person name="Martinez A.T."/>
            <person name="Grigoriev I.V."/>
        </authorList>
    </citation>
    <scope>NUCLEOTIDE SEQUENCE</scope>
    <source>
        <strain evidence="4">AH 40177</strain>
    </source>
</reference>
<protein>
    <submittedName>
        <fullName evidence="4">ERAP1-like C-terminal domain-containing protein</fullName>
    </submittedName>
</protein>
<dbReference type="EMBL" id="JADNRY010000004">
    <property type="protein sequence ID" value="KAF9077342.1"/>
    <property type="molecule type" value="Genomic_DNA"/>
</dbReference>
<keyword evidence="5" id="KW-1185">Reference proteome</keyword>
<dbReference type="PANTHER" id="PTHR11533:SF174">
    <property type="entry name" value="PUROMYCIN-SENSITIVE AMINOPEPTIDASE-RELATED"/>
    <property type="match status" value="1"/>
</dbReference>
<evidence type="ECO:0000259" key="3">
    <source>
        <dbReference type="Pfam" id="PF11838"/>
    </source>
</evidence>
<dbReference type="GO" id="GO:0005737">
    <property type="term" value="C:cytoplasm"/>
    <property type="evidence" value="ECO:0007669"/>
    <property type="project" value="TreeGrafter"/>
</dbReference>
<name>A0A9P5UFJ6_9AGAR</name>
<dbReference type="Gene3D" id="2.60.40.1910">
    <property type="match status" value="1"/>
</dbReference>
<evidence type="ECO:0000256" key="1">
    <source>
        <dbReference type="ARBA" id="ARBA00010136"/>
    </source>
</evidence>
<dbReference type="OrthoDB" id="10031169at2759"/>
<evidence type="ECO:0000259" key="2">
    <source>
        <dbReference type="Pfam" id="PF01433"/>
    </source>
</evidence>
<evidence type="ECO:0000313" key="5">
    <source>
        <dbReference type="Proteomes" id="UP000772434"/>
    </source>
</evidence>
<comment type="caution">
    <text evidence="4">The sequence shown here is derived from an EMBL/GenBank/DDBJ whole genome shotgun (WGS) entry which is preliminary data.</text>
</comment>
<organism evidence="4 5">
    <name type="scientific">Rhodocollybia butyracea</name>
    <dbReference type="NCBI Taxonomy" id="206335"/>
    <lineage>
        <taxon>Eukaryota</taxon>
        <taxon>Fungi</taxon>
        <taxon>Dikarya</taxon>
        <taxon>Basidiomycota</taxon>
        <taxon>Agaricomycotina</taxon>
        <taxon>Agaricomycetes</taxon>
        <taxon>Agaricomycetidae</taxon>
        <taxon>Agaricales</taxon>
        <taxon>Marasmiineae</taxon>
        <taxon>Omphalotaceae</taxon>
        <taxon>Rhodocollybia</taxon>
    </lineage>
</organism>
<dbReference type="SUPFAM" id="SSF55486">
    <property type="entry name" value="Metalloproteases ('zincins'), catalytic domain"/>
    <property type="match status" value="1"/>
</dbReference>
<dbReference type="Gene3D" id="1.10.390.10">
    <property type="entry name" value="Neutral Protease Domain 2"/>
    <property type="match status" value="1"/>
</dbReference>
<dbReference type="Proteomes" id="UP000772434">
    <property type="component" value="Unassembled WGS sequence"/>
</dbReference>
<dbReference type="GO" id="GO:0070006">
    <property type="term" value="F:metalloaminopeptidase activity"/>
    <property type="evidence" value="ECO:0007669"/>
    <property type="project" value="TreeGrafter"/>
</dbReference>
<comment type="similarity">
    <text evidence="1">Belongs to the peptidase M1 family.</text>
</comment>
<dbReference type="PANTHER" id="PTHR11533">
    <property type="entry name" value="PROTEASE M1 ZINC METALLOPROTEASE"/>
    <property type="match status" value="1"/>
</dbReference>
<dbReference type="Pfam" id="PF01433">
    <property type="entry name" value="Peptidase_M1"/>
    <property type="match status" value="1"/>
</dbReference>
<accession>A0A9P5UFJ6</accession>
<dbReference type="GO" id="GO:0008270">
    <property type="term" value="F:zinc ion binding"/>
    <property type="evidence" value="ECO:0007669"/>
    <property type="project" value="InterPro"/>
</dbReference>
<evidence type="ECO:0000313" key="4">
    <source>
        <dbReference type="EMBL" id="KAF9077342.1"/>
    </source>
</evidence>
<feature type="domain" description="Peptidase M1 membrane alanine aminopeptidase" evidence="2">
    <location>
        <begin position="4"/>
        <end position="90"/>
    </location>
</feature>
<dbReference type="Pfam" id="PF11838">
    <property type="entry name" value="ERAP1_C"/>
    <property type="match status" value="1"/>
</dbReference>
<dbReference type="InterPro" id="IPR050344">
    <property type="entry name" value="Peptidase_M1_aminopeptidases"/>
</dbReference>
<dbReference type="GO" id="GO:0005615">
    <property type="term" value="C:extracellular space"/>
    <property type="evidence" value="ECO:0007669"/>
    <property type="project" value="TreeGrafter"/>
</dbReference>
<dbReference type="AlphaFoldDB" id="A0A9P5UFJ6"/>
<sequence>MRIDDRLSSHPVEVDCPDANKINQIFDGLSYSKAASILRMLANHVGVEAFLKGVSIYLKAHLYGNSITSDLWEGVEEATGFDASSFMDAWISKPGFPVITVTESEGVILVVQDRFLHKGTKNDTDTIWHVPLNVLTVDSEGKPTVINIVLKEHANSYAVDTQQAFKLNARNFGYYQVLYAPERLRQIGIEAIKPGSIFDARDRLGLVQDAFALAGAQLASLSSALNLLTLFKDMREYCVWASISTALEVLADIWWESEVVINLLNAFRRFLFKPIVSELGYQYSANEHPDISLLRTCAIINASGAKDEEVISELRGRFKHFQETQDKSIIPDELQEPIYTAAVEHGGEEEYLAIKRILEDPKTPTEKVAAIKAMCSVGNAKLGRATIEYMSTKARDQDVTQFIRGLVKNPRTKRQYIKHFKENYDMIYERFKDGFAISGIIQALSILTTKEDYEDTKAFFADGKDISKYALSVPQS</sequence>
<dbReference type="InterPro" id="IPR014782">
    <property type="entry name" value="Peptidase_M1_dom"/>
</dbReference>
<dbReference type="GO" id="GO:0042277">
    <property type="term" value="F:peptide binding"/>
    <property type="evidence" value="ECO:0007669"/>
    <property type="project" value="TreeGrafter"/>
</dbReference>
<dbReference type="GO" id="GO:0006508">
    <property type="term" value="P:proteolysis"/>
    <property type="evidence" value="ECO:0007669"/>
    <property type="project" value="TreeGrafter"/>
</dbReference>
<proteinExistence type="inferred from homology"/>
<dbReference type="Gene3D" id="1.25.50.20">
    <property type="match status" value="1"/>
</dbReference>
<dbReference type="InterPro" id="IPR027268">
    <property type="entry name" value="Peptidase_M4/M1_CTD_sf"/>
</dbReference>
<dbReference type="GO" id="GO:0016020">
    <property type="term" value="C:membrane"/>
    <property type="evidence" value="ECO:0007669"/>
    <property type="project" value="TreeGrafter"/>
</dbReference>